<keyword evidence="1" id="KW-0547">Nucleotide-binding</keyword>
<keyword evidence="2" id="KW-0067">ATP-binding</keyword>
<dbReference type="SUPFAM" id="SSF52540">
    <property type="entry name" value="P-loop containing nucleoside triphosphate hydrolases"/>
    <property type="match status" value="1"/>
</dbReference>
<protein>
    <submittedName>
        <fullName evidence="4">DNA TRANSLOCASE FTSK</fullName>
    </submittedName>
</protein>
<dbReference type="Pfam" id="PF01580">
    <property type="entry name" value="FtsK_SpoIIIE"/>
    <property type="match status" value="1"/>
</dbReference>
<proteinExistence type="predicted"/>
<accession>A0A8S5TWK2</accession>
<sequence length="323" mass="37623">MFKPLIDALFDAVPVAWDMYSNFIYRLVTGRKFEDTIEVLEGDIMEVENIVKYEYIPTEEIKDMSKEMNVIKFIFIEGEKEGIKACIGYDIEGNLKIFDMLEGHTMVGGASRWGKSSFLNVFITNITKTYTRNEVCFLGCDYKKADVYYFRNYNNFLGMSTNKKEFMAQIKWLEKEMNKRADILDEANCRNVINYNKKHDVKMSYIIFVIDELVQVVCDRECKEVLHTVMSKCASYGIYFILATQDCTKETIGRCKMNCSQIIGFHTFDQTDSDTLIGKGYDLQDINVKGRCKIKNSEGIVETQIFYLEEDEIEEMLKPYLNK</sequence>
<dbReference type="InterPro" id="IPR027417">
    <property type="entry name" value="P-loop_NTPase"/>
</dbReference>
<dbReference type="PANTHER" id="PTHR22683:SF41">
    <property type="entry name" value="DNA TRANSLOCASE FTSK"/>
    <property type="match status" value="1"/>
</dbReference>
<evidence type="ECO:0000256" key="1">
    <source>
        <dbReference type="ARBA" id="ARBA00022741"/>
    </source>
</evidence>
<dbReference type="InterPro" id="IPR050206">
    <property type="entry name" value="FtsK/SpoIIIE/SftA"/>
</dbReference>
<dbReference type="PROSITE" id="PS50901">
    <property type="entry name" value="FTSK"/>
    <property type="match status" value="1"/>
</dbReference>
<evidence type="ECO:0000256" key="2">
    <source>
        <dbReference type="ARBA" id="ARBA00022840"/>
    </source>
</evidence>
<dbReference type="GO" id="GO:0005524">
    <property type="term" value="F:ATP binding"/>
    <property type="evidence" value="ECO:0007669"/>
    <property type="project" value="UniProtKB-KW"/>
</dbReference>
<organism evidence="4">
    <name type="scientific">Siphoviridae sp. ctcx61</name>
    <dbReference type="NCBI Taxonomy" id="2825575"/>
    <lineage>
        <taxon>Viruses</taxon>
        <taxon>Duplodnaviria</taxon>
        <taxon>Heunggongvirae</taxon>
        <taxon>Uroviricota</taxon>
        <taxon>Caudoviricetes</taxon>
    </lineage>
</organism>
<feature type="domain" description="FtsK" evidence="3">
    <location>
        <begin position="92"/>
        <end position="274"/>
    </location>
</feature>
<dbReference type="InterPro" id="IPR002543">
    <property type="entry name" value="FtsK_dom"/>
</dbReference>
<reference evidence="4" key="1">
    <citation type="journal article" date="2021" name="Proc. Natl. Acad. Sci. U.S.A.">
        <title>A Catalog of Tens of Thousands of Viruses from Human Metagenomes Reveals Hidden Associations with Chronic Diseases.</title>
        <authorList>
            <person name="Tisza M.J."/>
            <person name="Buck C.B."/>
        </authorList>
    </citation>
    <scope>NUCLEOTIDE SEQUENCE</scope>
    <source>
        <strain evidence="4">Ctcx61</strain>
    </source>
</reference>
<evidence type="ECO:0000259" key="3">
    <source>
        <dbReference type="PROSITE" id="PS50901"/>
    </source>
</evidence>
<dbReference type="EMBL" id="BK015949">
    <property type="protein sequence ID" value="DAF86586.1"/>
    <property type="molecule type" value="Genomic_DNA"/>
</dbReference>
<dbReference type="GO" id="GO:0003677">
    <property type="term" value="F:DNA binding"/>
    <property type="evidence" value="ECO:0007669"/>
    <property type="project" value="InterPro"/>
</dbReference>
<evidence type="ECO:0000313" key="4">
    <source>
        <dbReference type="EMBL" id="DAF86586.1"/>
    </source>
</evidence>
<name>A0A8S5TWK2_9CAUD</name>
<dbReference type="PANTHER" id="PTHR22683">
    <property type="entry name" value="SPORULATION PROTEIN RELATED"/>
    <property type="match status" value="1"/>
</dbReference>
<dbReference type="Gene3D" id="3.40.50.300">
    <property type="entry name" value="P-loop containing nucleotide triphosphate hydrolases"/>
    <property type="match status" value="1"/>
</dbReference>